<protein>
    <submittedName>
        <fullName evidence="1">Uncharacterized protein</fullName>
    </submittedName>
</protein>
<dbReference type="Proteomes" id="UP000201169">
    <property type="component" value="Chromosome"/>
</dbReference>
<sequence>MTLIIENVNDDLAKIIRAVAKPFKAKVKRKKELSVNGYTKEFEEKLLKELKETQDLYLKGKIKAYDDVKKMHQDILNEV</sequence>
<keyword evidence="2" id="KW-1185">Reference proteome</keyword>
<name>A0A222MVL9_9BACT</name>
<evidence type="ECO:0000313" key="2">
    <source>
        <dbReference type="Proteomes" id="UP000201169"/>
    </source>
</evidence>
<dbReference type="RefSeq" id="WP_148131213.1">
    <property type="nucleotide sequence ID" value="NZ_CP022347.1"/>
</dbReference>
<evidence type="ECO:0000313" key="1">
    <source>
        <dbReference type="EMBL" id="ASQ29959.1"/>
    </source>
</evidence>
<accession>A0A222MVL9</accession>
<dbReference type="EMBL" id="CP022347">
    <property type="protein sequence ID" value="ASQ29959.1"/>
    <property type="molecule type" value="Genomic_DNA"/>
</dbReference>
<gene>
    <name evidence="1" type="ORF">CAV_0288</name>
</gene>
<organism evidence="1 2">
    <name type="scientific">Campylobacter avium LMG 24591</name>
    <dbReference type="NCBI Taxonomy" id="522484"/>
    <lineage>
        <taxon>Bacteria</taxon>
        <taxon>Pseudomonadati</taxon>
        <taxon>Campylobacterota</taxon>
        <taxon>Epsilonproteobacteria</taxon>
        <taxon>Campylobacterales</taxon>
        <taxon>Campylobacteraceae</taxon>
        <taxon>Campylobacter</taxon>
    </lineage>
</organism>
<dbReference type="AlphaFoldDB" id="A0A222MVL9"/>
<proteinExistence type="predicted"/>
<dbReference type="KEGG" id="cavi:CAV_0288"/>
<reference evidence="1 2" key="1">
    <citation type="submission" date="2017-07" db="EMBL/GenBank/DDBJ databases">
        <title>Analysis of two Campylobacter avium genomes and identification of a novel hippuricase gene.</title>
        <authorList>
            <person name="Miller W.G."/>
            <person name="Chapman M.H."/>
            <person name="Yee E."/>
            <person name="Revez J."/>
            <person name="Bono J.L."/>
            <person name="Rossi M."/>
        </authorList>
    </citation>
    <scope>NUCLEOTIDE SEQUENCE [LARGE SCALE GENOMIC DNA]</scope>
    <source>
        <strain evidence="1 2">LMG 24591</strain>
    </source>
</reference>